<accession>A0ABT4ULL1</accession>
<evidence type="ECO:0000313" key="1">
    <source>
        <dbReference type="EMBL" id="MDA3615700.1"/>
    </source>
</evidence>
<gene>
    <name evidence="1" type="ORF">O3P16_12835</name>
</gene>
<evidence type="ECO:0000313" key="2">
    <source>
        <dbReference type="Proteomes" id="UP001210231"/>
    </source>
</evidence>
<sequence length="173" mass="20800">MDRETFIEHFKLLLVHLKDWTNENCFNEISDNYRFVIEPCESRERDYFTERENSLIETWNNLKNIQLSFDTVVALFYRDNTTPKWVDCTVYYSSNQVTVVHMLFSCEFRDESEIYYLDRGTGPFKAQVAIPPGNRKIVKGNKFDVNWRKHWDDEKATNDFISKLKRFISKKII</sequence>
<proteinExistence type="predicted"/>
<comment type="caution">
    <text evidence="1">The sequence shown here is derived from an EMBL/GenBank/DDBJ whole genome shotgun (WGS) entry which is preliminary data.</text>
</comment>
<name>A0ABT4ULL1_9BACT</name>
<protein>
    <recommendedName>
        <fullName evidence="3">CdiI C-terminal domain-containing protein</fullName>
    </recommendedName>
</protein>
<dbReference type="RefSeq" id="WP_407032026.1">
    <property type="nucleotide sequence ID" value="NZ_JAQGEF010000016.1"/>
</dbReference>
<keyword evidence="2" id="KW-1185">Reference proteome</keyword>
<evidence type="ECO:0008006" key="3">
    <source>
        <dbReference type="Google" id="ProtNLM"/>
    </source>
</evidence>
<reference evidence="1 2" key="1">
    <citation type="submission" date="2022-12" db="EMBL/GenBank/DDBJ databases">
        <title>Chitinophagaceae gen. sp. nov., a new member of the family Chitinophagaceae, isolated from soil in a chemical factory.</title>
        <authorList>
            <person name="Ke Z."/>
        </authorList>
    </citation>
    <scope>NUCLEOTIDE SEQUENCE [LARGE SCALE GENOMIC DNA]</scope>
    <source>
        <strain evidence="1 2">LY-5</strain>
    </source>
</reference>
<dbReference type="EMBL" id="JAQGEF010000016">
    <property type="protein sequence ID" value="MDA3615700.1"/>
    <property type="molecule type" value="Genomic_DNA"/>
</dbReference>
<dbReference type="Proteomes" id="UP001210231">
    <property type="component" value="Unassembled WGS sequence"/>
</dbReference>
<organism evidence="1 2">
    <name type="scientific">Polluticaenibacter yanchengensis</name>
    <dbReference type="NCBI Taxonomy" id="3014562"/>
    <lineage>
        <taxon>Bacteria</taxon>
        <taxon>Pseudomonadati</taxon>
        <taxon>Bacteroidota</taxon>
        <taxon>Chitinophagia</taxon>
        <taxon>Chitinophagales</taxon>
        <taxon>Chitinophagaceae</taxon>
        <taxon>Polluticaenibacter</taxon>
    </lineage>
</organism>